<dbReference type="AlphaFoldDB" id="D6X1S1"/>
<dbReference type="KEGG" id="tca:657123"/>
<dbReference type="PANTHER" id="PTHR23330:SF9">
    <property type="entry name" value="PROLINE-RICH PROTEIN 11"/>
    <property type="match status" value="1"/>
</dbReference>
<dbReference type="InterPro" id="IPR003124">
    <property type="entry name" value="WH2_dom"/>
</dbReference>
<accession>D6X1S1</accession>
<feature type="compositionally biased region" description="Polar residues" evidence="1">
    <location>
        <begin position="286"/>
        <end position="295"/>
    </location>
</feature>
<organism evidence="3 4">
    <name type="scientific">Tribolium castaneum</name>
    <name type="common">Red flour beetle</name>
    <dbReference type="NCBI Taxonomy" id="7070"/>
    <lineage>
        <taxon>Eukaryota</taxon>
        <taxon>Metazoa</taxon>
        <taxon>Ecdysozoa</taxon>
        <taxon>Arthropoda</taxon>
        <taxon>Hexapoda</taxon>
        <taxon>Insecta</taxon>
        <taxon>Pterygota</taxon>
        <taxon>Neoptera</taxon>
        <taxon>Endopterygota</taxon>
        <taxon>Coleoptera</taxon>
        <taxon>Polyphaga</taxon>
        <taxon>Cucujiformia</taxon>
        <taxon>Tenebrionidae</taxon>
        <taxon>Tenebrionidae incertae sedis</taxon>
        <taxon>Tribolium</taxon>
    </lineage>
</organism>
<dbReference type="GO" id="GO:0030036">
    <property type="term" value="P:actin cytoskeleton organization"/>
    <property type="evidence" value="ECO:0000318"/>
    <property type="project" value="GO_Central"/>
</dbReference>
<feature type="region of interest" description="Disordered" evidence="1">
    <location>
        <begin position="1"/>
        <end position="156"/>
    </location>
</feature>
<dbReference type="Proteomes" id="UP000007266">
    <property type="component" value="Linkage group 9"/>
</dbReference>
<feature type="compositionally biased region" description="Pro residues" evidence="1">
    <location>
        <begin position="341"/>
        <end position="386"/>
    </location>
</feature>
<dbReference type="SMART" id="SM00246">
    <property type="entry name" value="WH2"/>
    <property type="match status" value="1"/>
</dbReference>
<dbReference type="STRING" id="7070.D6X1S1"/>
<dbReference type="InParanoid" id="D6X1S1"/>
<gene>
    <name evidence="3" type="primary">AUGUSTUS-3.0.2_12341</name>
    <name evidence="3" type="ORF">TcasGA2_TC012341</name>
</gene>
<dbReference type="OMA" id="DNTDCSA"/>
<proteinExistence type="predicted"/>
<feature type="region of interest" description="Disordered" evidence="1">
    <location>
        <begin position="286"/>
        <end position="393"/>
    </location>
</feature>
<evidence type="ECO:0000313" key="4">
    <source>
        <dbReference type="Proteomes" id="UP000007266"/>
    </source>
</evidence>
<dbReference type="HOGENOM" id="CLU_048657_0_0_1"/>
<dbReference type="GO" id="GO:0003779">
    <property type="term" value="F:actin binding"/>
    <property type="evidence" value="ECO:0007669"/>
    <property type="project" value="InterPro"/>
</dbReference>
<protein>
    <recommendedName>
        <fullName evidence="2">WH2 domain-containing protein</fullName>
    </recommendedName>
</protein>
<name>D6X1S1_TRICA</name>
<dbReference type="GO" id="GO:0005737">
    <property type="term" value="C:cytoplasm"/>
    <property type="evidence" value="ECO:0000318"/>
    <property type="project" value="GO_Central"/>
</dbReference>
<feature type="compositionally biased region" description="Basic and acidic residues" evidence="1">
    <location>
        <begin position="124"/>
        <end position="135"/>
    </location>
</feature>
<feature type="region of interest" description="Disordered" evidence="1">
    <location>
        <begin position="431"/>
        <end position="457"/>
    </location>
</feature>
<dbReference type="PROSITE" id="PS51082">
    <property type="entry name" value="WH2"/>
    <property type="match status" value="1"/>
</dbReference>
<feature type="compositionally biased region" description="Pro residues" evidence="1">
    <location>
        <begin position="306"/>
        <end position="332"/>
    </location>
</feature>
<dbReference type="Pfam" id="PF02205">
    <property type="entry name" value="WH2"/>
    <property type="match status" value="1"/>
</dbReference>
<feature type="compositionally biased region" description="Low complexity" evidence="1">
    <location>
        <begin position="62"/>
        <end position="82"/>
    </location>
</feature>
<sequence length="457" mass="48142">MPGPPPPPPPGMMPPPPPAPTSFPKAGKPDDRAALLKSIQKGTRLKKTVTNDRSAPVIGGKTSNSNSSSPSGGTPASTPNGLNLGGLFAGGMPKLKPTGKLPANNVNNGKVGLPVKNSSSLQNELKKQMASDNKNRGPPPPAPVRNTPEENGTRQLSALKVGSTNGLHLNQSSLHSNLQQQNSTLHRKVKSNANLSTLDSPDSINGFNQTSKPVISHGKPNLAPKPPVLNAKPVAPPKKLVINGKPVGRAHSMRSPRTPSPQSPDANVAMKFGTVRNLSSVIGQSLANSTGNLSPRQRPALNGRPNAPPPSIPSQQPPPPPPHGNHLPPPPSKTGSVKPPNHAPPPPPSVLPQPPNHTPPLPPHRMVPSRAPPAVPNNFAPPPPPRNSSMTSNRKIVMDLEEKYKHMFNDPSTFPKPPPYRNVFKFYGSKQAASKQQAPQPPNLQATTRTWDASSAC</sequence>
<dbReference type="OrthoDB" id="5877983at2759"/>
<reference evidence="3 4" key="1">
    <citation type="journal article" date="2008" name="Nature">
        <title>The genome of the model beetle and pest Tribolium castaneum.</title>
        <authorList>
            <consortium name="Tribolium Genome Sequencing Consortium"/>
            <person name="Richards S."/>
            <person name="Gibbs R.A."/>
            <person name="Weinstock G.M."/>
            <person name="Brown S.J."/>
            <person name="Denell R."/>
            <person name="Beeman R.W."/>
            <person name="Gibbs R."/>
            <person name="Beeman R.W."/>
            <person name="Brown S.J."/>
            <person name="Bucher G."/>
            <person name="Friedrich M."/>
            <person name="Grimmelikhuijzen C.J."/>
            <person name="Klingler M."/>
            <person name="Lorenzen M."/>
            <person name="Richards S."/>
            <person name="Roth S."/>
            <person name="Schroder R."/>
            <person name="Tautz D."/>
            <person name="Zdobnov E.M."/>
            <person name="Muzny D."/>
            <person name="Gibbs R.A."/>
            <person name="Weinstock G.M."/>
            <person name="Attaway T."/>
            <person name="Bell S."/>
            <person name="Buhay C.J."/>
            <person name="Chandrabose M.N."/>
            <person name="Chavez D."/>
            <person name="Clerk-Blankenburg K.P."/>
            <person name="Cree A."/>
            <person name="Dao M."/>
            <person name="Davis C."/>
            <person name="Chacko J."/>
            <person name="Dinh H."/>
            <person name="Dugan-Rocha S."/>
            <person name="Fowler G."/>
            <person name="Garner T.T."/>
            <person name="Garnes J."/>
            <person name="Gnirke A."/>
            <person name="Hawes A."/>
            <person name="Hernandez J."/>
            <person name="Hines S."/>
            <person name="Holder M."/>
            <person name="Hume J."/>
            <person name="Jhangiani S.N."/>
            <person name="Joshi V."/>
            <person name="Khan Z.M."/>
            <person name="Jackson L."/>
            <person name="Kovar C."/>
            <person name="Kowis A."/>
            <person name="Lee S."/>
            <person name="Lewis L.R."/>
            <person name="Margolis J."/>
            <person name="Morgan M."/>
            <person name="Nazareth L.V."/>
            <person name="Nguyen N."/>
            <person name="Okwuonu G."/>
            <person name="Parker D."/>
            <person name="Richards S."/>
            <person name="Ruiz S.J."/>
            <person name="Santibanez J."/>
            <person name="Savard J."/>
            <person name="Scherer S.E."/>
            <person name="Schneider B."/>
            <person name="Sodergren E."/>
            <person name="Tautz D."/>
            <person name="Vattahil S."/>
            <person name="Villasana D."/>
            <person name="White C.S."/>
            <person name="Wright R."/>
            <person name="Park Y."/>
            <person name="Beeman R.W."/>
            <person name="Lord J."/>
            <person name="Oppert B."/>
            <person name="Lorenzen M."/>
            <person name="Brown S."/>
            <person name="Wang L."/>
            <person name="Savard J."/>
            <person name="Tautz D."/>
            <person name="Richards S."/>
            <person name="Weinstock G."/>
            <person name="Gibbs R.A."/>
            <person name="Liu Y."/>
            <person name="Worley K."/>
            <person name="Weinstock G."/>
            <person name="Elsik C.G."/>
            <person name="Reese J.T."/>
            <person name="Elhaik E."/>
            <person name="Landan G."/>
            <person name="Graur D."/>
            <person name="Arensburger P."/>
            <person name="Atkinson P."/>
            <person name="Beeman R.W."/>
            <person name="Beidler J."/>
            <person name="Brown S.J."/>
            <person name="Demuth J.P."/>
            <person name="Drury D.W."/>
            <person name="Du Y.Z."/>
            <person name="Fujiwara H."/>
            <person name="Lorenzen M."/>
            <person name="Maselli V."/>
            <person name="Osanai M."/>
            <person name="Park Y."/>
            <person name="Robertson H.M."/>
            <person name="Tu Z."/>
            <person name="Wang J.J."/>
            <person name="Wang S."/>
            <person name="Richards S."/>
            <person name="Song H."/>
            <person name="Zhang L."/>
            <person name="Sodergren E."/>
            <person name="Werner D."/>
            <person name="Stanke M."/>
            <person name="Morgenstern B."/>
            <person name="Solovyev V."/>
            <person name="Kosarev P."/>
            <person name="Brown G."/>
            <person name="Chen H.C."/>
            <person name="Ermolaeva O."/>
            <person name="Hlavina W."/>
            <person name="Kapustin Y."/>
            <person name="Kiryutin B."/>
            <person name="Kitts P."/>
            <person name="Maglott D."/>
            <person name="Pruitt K."/>
            <person name="Sapojnikov V."/>
            <person name="Souvorov A."/>
            <person name="Mackey A.J."/>
            <person name="Waterhouse R.M."/>
            <person name="Wyder S."/>
            <person name="Zdobnov E.M."/>
            <person name="Zdobnov E.M."/>
            <person name="Wyder S."/>
            <person name="Kriventseva E.V."/>
            <person name="Kadowaki T."/>
            <person name="Bork P."/>
            <person name="Aranda M."/>
            <person name="Bao R."/>
            <person name="Beermann A."/>
            <person name="Berns N."/>
            <person name="Bolognesi R."/>
            <person name="Bonneton F."/>
            <person name="Bopp D."/>
            <person name="Brown S.J."/>
            <person name="Bucher G."/>
            <person name="Butts T."/>
            <person name="Chaumot A."/>
            <person name="Denell R.E."/>
            <person name="Ferrier D.E."/>
            <person name="Friedrich M."/>
            <person name="Gordon C.M."/>
            <person name="Jindra M."/>
            <person name="Klingler M."/>
            <person name="Lan Q."/>
            <person name="Lattorff H.M."/>
            <person name="Laudet V."/>
            <person name="von Levetsow C."/>
            <person name="Liu Z."/>
            <person name="Lutz R."/>
            <person name="Lynch J.A."/>
            <person name="da Fonseca R.N."/>
            <person name="Posnien N."/>
            <person name="Reuter R."/>
            <person name="Roth S."/>
            <person name="Savard J."/>
            <person name="Schinko J.B."/>
            <person name="Schmitt C."/>
            <person name="Schoppmeier M."/>
            <person name="Schroder R."/>
            <person name="Shippy T.D."/>
            <person name="Simonnet F."/>
            <person name="Marques-Souza H."/>
            <person name="Tautz D."/>
            <person name="Tomoyasu Y."/>
            <person name="Trauner J."/>
            <person name="Van der Zee M."/>
            <person name="Vervoort M."/>
            <person name="Wittkopp N."/>
            <person name="Wimmer E.A."/>
            <person name="Yang X."/>
            <person name="Jones A.K."/>
            <person name="Sattelle D.B."/>
            <person name="Ebert P.R."/>
            <person name="Nelson D."/>
            <person name="Scott J.G."/>
            <person name="Beeman R.W."/>
            <person name="Muthukrishnan S."/>
            <person name="Kramer K.J."/>
            <person name="Arakane Y."/>
            <person name="Beeman R.W."/>
            <person name="Zhu Q."/>
            <person name="Hogenkamp D."/>
            <person name="Dixit R."/>
            <person name="Oppert B."/>
            <person name="Jiang H."/>
            <person name="Zou Z."/>
            <person name="Marshall J."/>
            <person name="Elpidina E."/>
            <person name="Vinokurov K."/>
            <person name="Oppert C."/>
            <person name="Zou Z."/>
            <person name="Evans J."/>
            <person name="Lu Z."/>
            <person name="Zhao P."/>
            <person name="Sumathipala N."/>
            <person name="Altincicek B."/>
            <person name="Vilcinskas A."/>
            <person name="Williams M."/>
            <person name="Hultmark D."/>
            <person name="Hetru C."/>
            <person name="Jiang H."/>
            <person name="Grimmelikhuijzen C.J."/>
            <person name="Hauser F."/>
            <person name="Cazzamali G."/>
            <person name="Williamson M."/>
            <person name="Park Y."/>
            <person name="Li B."/>
            <person name="Tanaka Y."/>
            <person name="Predel R."/>
            <person name="Neupert S."/>
            <person name="Schachtner J."/>
            <person name="Verleyen P."/>
            <person name="Raible F."/>
            <person name="Bork P."/>
            <person name="Friedrich M."/>
            <person name="Walden K.K."/>
            <person name="Robertson H.M."/>
            <person name="Angeli S."/>
            <person name="Foret S."/>
            <person name="Bucher G."/>
            <person name="Schuetz S."/>
            <person name="Maleszka R."/>
            <person name="Wimmer E.A."/>
            <person name="Beeman R.W."/>
            <person name="Lorenzen M."/>
            <person name="Tomoyasu Y."/>
            <person name="Miller S.C."/>
            <person name="Grossmann D."/>
            <person name="Bucher G."/>
        </authorList>
    </citation>
    <scope>NUCLEOTIDE SEQUENCE [LARGE SCALE GENOMIC DNA]</scope>
    <source>
        <strain evidence="3 4">Georgia GA2</strain>
    </source>
</reference>
<dbReference type="EMBL" id="KQ971371">
    <property type="protein sequence ID" value="EFA10153.2"/>
    <property type="molecule type" value="Genomic_DNA"/>
</dbReference>
<evidence type="ECO:0000259" key="2">
    <source>
        <dbReference type="PROSITE" id="PS51082"/>
    </source>
</evidence>
<evidence type="ECO:0000256" key="1">
    <source>
        <dbReference type="SAM" id="MobiDB-lite"/>
    </source>
</evidence>
<feature type="domain" description="WH2" evidence="2">
    <location>
        <begin position="31"/>
        <end position="48"/>
    </location>
</feature>
<keyword evidence="4" id="KW-1185">Reference proteome</keyword>
<evidence type="ECO:0000313" key="3">
    <source>
        <dbReference type="EMBL" id="EFA10153.2"/>
    </source>
</evidence>
<reference evidence="3 4" key="2">
    <citation type="journal article" date="2010" name="Nucleic Acids Res.">
        <title>BeetleBase in 2010: revisions to provide comprehensive genomic information for Tribolium castaneum.</title>
        <authorList>
            <person name="Kim H.S."/>
            <person name="Murphy T."/>
            <person name="Xia J."/>
            <person name="Caragea D."/>
            <person name="Park Y."/>
            <person name="Beeman R.W."/>
            <person name="Lorenzen M.D."/>
            <person name="Butcher S."/>
            <person name="Manak J.R."/>
            <person name="Brown S.J."/>
        </authorList>
    </citation>
    <scope>GENOME REANNOTATION</scope>
    <source>
        <strain evidence="3 4">Georgia GA2</strain>
    </source>
</reference>
<feature type="compositionally biased region" description="Pro residues" evidence="1">
    <location>
        <begin position="1"/>
        <end position="21"/>
    </location>
</feature>
<dbReference type="GO" id="GO:0008017">
    <property type="term" value="F:microtubule binding"/>
    <property type="evidence" value="ECO:0000318"/>
    <property type="project" value="GO_Central"/>
</dbReference>
<feature type="compositionally biased region" description="Polar residues" evidence="1">
    <location>
        <begin position="443"/>
        <end position="457"/>
    </location>
</feature>
<feature type="region of interest" description="Disordered" evidence="1">
    <location>
        <begin position="214"/>
        <end position="267"/>
    </location>
</feature>
<dbReference type="PANTHER" id="PTHR23330">
    <property type="entry name" value="P300 TRANSCRIPTIONAL COFACTOR JMY-RELATED"/>
    <property type="match status" value="1"/>
</dbReference>